<keyword evidence="2" id="KW-1185">Reference proteome</keyword>
<organism evidence="1 2">
    <name type="scientific">Alternaria burnsii</name>
    <dbReference type="NCBI Taxonomy" id="1187904"/>
    <lineage>
        <taxon>Eukaryota</taxon>
        <taxon>Fungi</taxon>
        <taxon>Dikarya</taxon>
        <taxon>Ascomycota</taxon>
        <taxon>Pezizomycotina</taxon>
        <taxon>Dothideomycetes</taxon>
        <taxon>Pleosporomycetidae</taxon>
        <taxon>Pleosporales</taxon>
        <taxon>Pleosporineae</taxon>
        <taxon>Pleosporaceae</taxon>
        <taxon>Alternaria</taxon>
        <taxon>Alternaria sect. Alternaria</taxon>
    </lineage>
</organism>
<comment type="caution">
    <text evidence="1">The sequence shown here is derived from an EMBL/GenBank/DDBJ whole genome shotgun (WGS) entry which is preliminary data.</text>
</comment>
<reference evidence="1" key="2">
    <citation type="submission" date="2020-08" db="EMBL/GenBank/DDBJ databases">
        <title>Draft Genome Sequence of Cumin Blight Pathogen Alternaria burnsii.</title>
        <authorList>
            <person name="Feng Z."/>
        </authorList>
    </citation>
    <scope>NUCLEOTIDE SEQUENCE</scope>
    <source>
        <strain evidence="1">CBS107.38</strain>
    </source>
</reference>
<gene>
    <name evidence="1" type="ORF">GT037_006010</name>
</gene>
<accession>A0A8H7EFK7</accession>
<dbReference type="GeneID" id="62204235"/>
<protein>
    <submittedName>
        <fullName evidence="1">Uncharacterized protein</fullName>
    </submittedName>
</protein>
<reference evidence="1" key="1">
    <citation type="submission" date="2020-01" db="EMBL/GenBank/DDBJ databases">
        <authorList>
            <person name="Feng Z.H.Z."/>
        </authorList>
    </citation>
    <scope>NUCLEOTIDE SEQUENCE</scope>
    <source>
        <strain evidence="1">CBS107.38</strain>
    </source>
</reference>
<dbReference type="EMBL" id="JAAABM010000007">
    <property type="protein sequence ID" value="KAF7676505.1"/>
    <property type="molecule type" value="Genomic_DNA"/>
</dbReference>
<evidence type="ECO:0000313" key="2">
    <source>
        <dbReference type="Proteomes" id="UP000596902"/>
    </source>
</evidence>
<proteinExistence type="predicted"/>
<dbReference type="Proteomes" id="UP000596902">
    <property type="component" value="Unassembled WGS sequence"/>
</dbReference>
<dbReference type="AlphaFoldDB" id="A0A8H7EFK7"/>
<dbReference type="RefSeq" id="XP_038786746.1">
    <property type="nucleotide sequence ID" value="XM_038931057.1"/>
</dbReference>
<name>A0A8H7EFK7_9PLEO</name>
<evidence type="ECO:0000313" key="1">
    <source>
        <dbReference type="EMBL" id="KAF7676505.1"/>
    </source>
</evidence>
<sequence>MNVRKSGTPATVVLVKNISEVAPFDRYHRTHAGKRVCSPKWCRGPRCDKVAYGGECMQSLSNWEE</sequence>